<dbReference type="Pfam" id="PF07963">
    <property type="entry name" value="N_methyl"/>
    <property type="match status" value="1"/>
</dbReference>
<accession>A4A1R3</accession>
<comment type="caution">
    <text evidence="2">The sequence shown here is derived from an EMBL/GenBank/DDBJ whole genome shotgun (WGS) entry which is preliminary data.</text>
</comment>
<evidence type="ECO:0000313" key="2">
    <source>
        <dbReference type="EMBL" id="EAQ77272.1"/>
    </source>
</evidence>
<dbReference type="HOGENOM" id="CLU_041661_0_0_0"/>
<name>A4A1R3_9BACT</name>
<evidence type="ECO:0000313" key="3">
    <source>
        <dbReference type="Proteomes" id="UP000004358"/>
    </source>
</evidence>
<dbReference type="Proteomes" id="UP000004358">
    <property type="component" value="Unassembled WGS sequence"/>
</dbReference>
<feature type="domain" description="DUF1559" evidence="1">
    <location>
        <begin position="31"/>
        <end position="293"/>
    </location>
</feature>
<reference evidence="2 3" key="1">
    <citation type="submission" date="2006-02" db="EMBL/GenBank/DDBJ databases">
        <authorList>
            <person name="Amann R."/>
            <person name="Ferriera S."/>
            <person name="Johnson J."/>
            <person name="Kravitz S."/>
            <person name="Halpern A."/>
            <person name="Remington K."/>
            <person name="Beeson K."/>
            <person name="Tran B."/>
            <person name="Rogers Y.-H."/>
            <person name="Friedman R."/>
            <person name="Venter J.C."/>
        </authorList>
    </citation>
    <scope>NUCLEOTIDE SEQUENCE [LARGE SCALE GENOMIC DNA]</scope>
    <source>
        <strain evidence="2 3">DSM 3645</strain>
    </source>
</reference>
<organism evidence="2 3">
    <name type="scientific">Blastopirellula marina DSM 3645</name>
    <dbReference type="NCBI Taxonomy" id="314230"/>
    <lineage>
        <taxon>Bacteria</taxon>
        <taxon>Pseudomonadati</taxon>
        <taxon>Planctomycetota</taxon>
        <taxon>Planctomycetia</taxon>
        <taxon>Pirellulales</taxon>
        <taxon>Pirellulaceae</taxon>
        <taxon>Blastopirellula</taxon>
    </lineage>
</organism>
<dbReference type="STRING" id="314230.DSM3645_29341"/>
<dbReference type="EMBL" id="AANZ01000037">
    <property type="protein sequence ID" value="EAQ77272.1"/>
    <property type="molecule type" value="Genomic_DNA"/>
</dbReference>
<dbReference type="InterPro" id="IPR012902">
    <property type="entry name" value="N_methyl_site"/>
</dbReference>
<dbReference type="NCBIfam" id="TIGR02532">
    <property type="entry name" value="IV_pilin_GFxxxE"/>
    <property type="match status" value="1"/>
</dbReference>
<dbReference type="NCBIfam" id="TIGR04294">
    <property type="entry name" value="pre_pil_HX9DG"/>
    <property type="match status" value="1"/>
</dbReference>
<sequence length="313" mass="34358">MKRSRGFTLVELLVVIAIIGVLIALLLPAVQQAREAARRMQCSNNMKQLGLALHNYHDTYGRFMSGGWDIDGIAGYSMGWVPRLFPFMEQGARWDAMESLNNNYVITRSPFRYHDQDNPIFGAAPGLWCPSSAIGDVASDQTPTSSLPYQDIQGSLHYRGCSGSIDVDYQAGSSSGREYSASGVMYPKSQTRIGDIIDGTSNTILLGETSSAEGWSVSSPTIVSGLTGLKPWVLGFYRYSSTSWLTIDHKTIQFPINYQGQFGYNLTPYASYHPGGAMFAKCDGSVSFFAETMSLDTLKYYATRKNGEVISGQ</sequence>
<dbReference type="Pfam" id="PF07596">
    <property type="entry name" value="SBP_bac_10"/>
    <property type="match status" value="1"/>
</dbReference>
<dbReference type="RefSeq" id="WP_002653787.1">
    <property type="nucleotide sequence ID" value="NZ_CH672376.1"/>
</dbReference>
<dbReference type="eggNOG" id="COG2165">
    <property type="taxonomic scope" value="Bacteria"/>
</dbReference>
<evidence type="ECO:0000259" key="1">
    <source>
        <dbReference type="Pfam" id="PF07596"/>
    </source>
</evidence>
<dbReference type="Gene3D" id="3.30.700.10">
    <property type="entry name" value="Glycoprotein, Type 4 Pilin"/>
    <property type="match status" value="1"/>
</dbReference>
<proteinExistence type="predicted"/>
<protein>
    <recommendedName>
        <fullName evidence="1">DUF1559 domain-containing protein</fullName>
    </recommendedName>
</protein>
<dbReference type="OrthoDB" id="246009at2"/>
<dbReference type="SUPFAM" id="SSF54523">
    <property type="entry name" value="Pili subunits"/>
    <property type="match status" value="1"/>
</dbReference>
<dbReference type="PANTHER" id="PTHR30093">
    <property type="entry name" value="GENERAL SECRETION PATHWAY PROTEIN G"/>
    <property type="match status" value="1"/>
</dbReference>
<dbReference type="AlphaFoldDB" id="A4A1R3"/>
<dbReference type="InterPro" id="IPR045584">
    <property type="entry name" value="Pilin-like"/>
</dbReference>
<dbReference type="InterPro" id="IPR011453">
    <property type="entry name" value="DUF1559"/>
</dbReference>
<dbReference type="InterPro" id="IPR027558">
    <property type="entry name" value="Pre_pil_HX9DG_C"/>
</dbReference>
<dbReference type="PROSITE" id="PS00409">
    <property type="entry name" value="PROKAR_NTER_METHYL"/>
    <property type="match status" value="1"/>
</dbReference>
<dbReference type="PANTHER" id="PTHR30093:SF2">
    <property type="entry name" value="TYPE II SECRETION SYSTEM PROTEIN H"/>
    <property type="match status" value="1"/>
</dbReference>
<gene>
    <name evidence="2" type="ORF">DSM3645_29341</name>
</gene>